<feature type="domain" description="CT398-like coiled coil hairpin" evidence="3">
    <location>
        <begin position="16"/>
        <end position="190"/>
    </location>
</feature>
<organism evidence="4 5">
    <name type="scientific">Candidatus Desulfovibrio intestinavium</name>
    <dbReference type="NCBI Taxonomy" id="2838534"/>
    <lineage>
        <taxon>Bacteria</taxon>
        <taxon>Pseudomonadati</taxon>
        <taxon>Thermodesulfobacteriota</taxon>
        <taxon>Desulfovibrionia</taxon>
        <taxon>Desulfovibrionales</taxon>
        <taxon>Desulfovibrionaceae</taxon>
        <taxon>Desulfovibrio</taxon>
    </lineage>
</organism>
<evidence type="ECO:0000256" key="1">
    <source>
        <dbReference type="SAM" id="Coils"/>
    </source>
</evidence>
<dbReference type="PANTHER" id="PTHR39082">
    <property type="entry name" value="PHOSPHOLIPASE C-BETA-2-RELATED"/>
    <property type="match status" value="1"/>
</dbReference>
<evidence type="ECO:0000259" key="3">
    <source>
        <dbReference type="Pfam" id="PF24481"/>
    </source>
</evidence>
<sequence>MSTAVYLDQIRQLVELQKIDDAIFAVRQELERAPRELEELQQRFDASNTQRERVLEKLTHLQEQQKRLDFEIDDDTARIKKSKNKLMQVENQREHHAMMREMDSIEKVIRSREEEKMALMEELQLQKERLAQIDTTHTGLQAELEVRRDSLEEKLAESRARLADLEHKRTAAAGAIPHPIFVRYEFIRKRLEHPVIVAVREGICSGCHIAVPPQSYIELQRGQQILSCPNCQRLIFWNEHFDFPETPVIPEKPKTLVD</sequence>
<name>A0A9D2KQT5_9BACT</name>
<dbReference type="PANTHER" id="PTHR39082:SF1">
    <property type="entry name" value="SCAVENGER RECEPTOR CLASS A MEMBER 3"/>
    <property type="match status" value="1"/>
</dbReference>
<dbReference type="AlphaFoldDB" id="A0A9D2KQT5"/>
<evidence type="ECO:0008006" key="6">
    <source>
        <dbReference type="Google" id="ProtNLM"/>
    </source>
</evidence>
<dbReference type="InterPro" id="IPR056003">
    <property type="entry name" value="CT398_CC_hairpin"/>
</dbReference>
<dbReference type="InterPro" id="IPR003743">
    <property type="entry name" value="Zf-RING_7"/>
</dbReference>
<dbReference type="EMBL" id="DWZD01000040">
    <property type="protein sequence ID" value="HJA79318.1"/>
    <property type="molecule type" value="Genomic_DNA"/>
</dbReference>
<evidence type="ECO:0000313" key="5">
    <source>
        <dbReference type="Proteomes" id="UP000823821"/>
    </source>
</evidence>
<comment type="caution">
    <text evidence="4">The sequence shown here is derived from an EMBL/GenBank/DDBJ whole genome shotgun (WGS) entry which is preliminary data.</text>
</comment>
<keyword evidence="1" id="KW-0175">Coiled coil</keyword>
<gene>
    <name evidence="4" type="ORF">H9784_07115</name>
</gene>
<reference evidence="4" key="1">
    <citation type="journal article" date="2021" name="PeerJ">
        <title>Extensive microbial diversity within the chicken gut microbiome revealed by metagenomics and culture.</title>
        <authorList>
            <person name="Gilroy R."/>
            <person name="Ravi A."/>
            <person name="Getino M."/>
            <person name="Pursley I."/>
            <person name="Horton D.L."/>
            <person name="Alikhan N.F."/>
            <person name="Baker D."/>
            <person name="Gharbi K."/>
            <person name="Hall N."/>
            <person name="Watson M."/>
            <person name="Adriaenssens E.M."/>
            <person name="Foster-Nyarko E."/>
            <person name="Jarju S."/>
            <person name="Secka A."/>
            <person name="Antonio M."/>
            <person name="Oren A."/>
            <person name="Chaudhuri R.R."/>
            <person name="La Ragione R."/>
            <person name="Hildebrand F."/>
            <person name="Pallen M.J."/>
        </authorList>
    </citation>
    <scope>NUCLEOTIDE SEQUENCE</scope>
    <source>
        <strain evidence="4">5032</strain>
    </source>
</reference>
<dbReference type="Pfam" id="PF02591">
    <property type="entry name" value="Zn_ribbon_9"/>
    <property type="match status" value="1"/>
</dbReference>
<protein>
    <recommendedName>
        <fullName evidence="6">C4-type zinc ribbon domain-containing protein</fullName>
    </recommendedName>
</protein>
<dbReference type="Proteomes" id="UP000823821">
    <property type="component" value="Unassembled WGS sequence"/>
</dbReference>
<dbReference type="Pfam" id="PF24481">
    <property type="entry name" value="CT398_CC"/>
    <property type="match status" value="1"/>
</dbReference>
<evidence type="ECO:0000259" key="2">
    <source>
        <dbReference type="Pfam" id="PF02591"/>
    </source>
</evidence>
<reference evidence="4" key="2">
    <citation type="submission" date="2021-04" db="EMBL/GenBank/DDBJ databases">
        <authorList>
            <person name="Gilroy R."/>
        </authorList>
    </citation>
    <scope>NUCLEOTIDE SEQUENCE</scope>
    <source>
        <strain evidence="4">5032</strain>
    </source>
</reference>
<evidence type="ECO:0000313" key="4">
    <source>
        <dbReference type="EMBL" id="HJA79318.1"/>
    </source>
</evidence>
<feature type="coiled-coil region" evidence="1">
    <location>
        <begin position="23"/>
        <end position="168"/>
    </location>
</feature>
<feature type="domain" description="C4-type zinc ribbon" evidence="2">
    <location>
        <begin position="204"/>
        <end position="234"/>
    </location>
</feature>
<dbReference type="Gene3D" id="1.10.287.1490">
    <property type="match status" value="1"/>
</dbReference>
<dbReference type="InterPro" id="IPR052376">
    <property type="entry name" value="Oxidative_Scav/Glycosyltrans"/>
</dbReference>
<accession>A0A9D2KQT5</accession>
<proteinExistence type="predicted"/>